<evidence type="ECO:0000256" key="2">
    <source>
        <dbReference type="SAM" id="Phobius"/>
    </source>
</evidence>
<dbReference type="EMBL" id="FMIA01000002">
    <property type="protein sequence ID" value="SCL59243.1"/>
    <property type="molecule type" value="Genomic_DNA"/>
</dbReference>
<keyword evidence="2" id="KW-1133">Transmembrane helix</keyword>
<organism evidence="3 4">
    <name type="scientific">Micromonospora yangpuensis</name>
    <dbReference type="NCBI Taxonomy" id="683228"/>
    <lineage>
        <taxon>Bacteria</taxon>
        <taxon>Bacillati</taxon>
        <taxon>Actinomycetota</taxon>
        <taxon>Actinomycetes</taxon>
        <taxon>Micromonosporales</taxon>
        <taxon>Micromonosporaceae</taxon>
        <taxon>Micromonospora</taxon>
    </lineage>
</organism>
<gene>
    <name evidence="3" type="ORF">GA0070617_4044</name>
</gene>
<dbReference type="AlphaFoldDB" id="A0A1C6UYW2"/>
<dbReference type="RefSeq" id="WP_091440856.1">
    <property type="nucleotide sequence ID" value="NZ_BMMJ01000002.1"/>
</dbReference>
<evidence type="ECO:0000313" key="4">
    <source>
        <dbReference type="Proteomes" id="UP000198937"/>
    </source>
</evidence>
<feature type="region of interest" description="Disordered" evidence="1">
    <location>
        <begin position="395"/>
        <end position="421"/>
    </location>
</feature>
<keyword evidence="2" id="KW-0812">Transmembrane</keyword>
<feature type="region of interest" description="Disordered" evidence="1">
    <location>
        <begin position="509"/>
        <end position="539"/>
    </location>
</feature>
<evidence type="ECO:0000313" key="3">
    <source>
        <dbReference type="EMBL" id="SCL59243.1"/>
    </source>
</evidence>
<protein>
    <submittedName>
        <fullName evidence="3">Uncharacterized protein</fullName>
    </submittedName>
</protein>
<keyword evidence="4" id="KW-1185">Reference proteome</keyword>
<feature type="region of interest" description="Disordered" evidence="1">
    <location>
        <begin position="1"/>
        <end position="62"/>
    </location>
</feature>
<feature type="compositionally biased region" description="Pro residues" evidence="1">
    <location>
        <begin position="524"/>
        <end position="533"/>
    </location>
</feature>
<reference evidence="3 4" key="1">
    <citation type="submission" date="2016-06" db="EMBL/GenBank/DDBJ databases">
        <authorList>
            <person name="Kjaerup R.B."/>
            <person name="Dalgaard T.S."/>
            <person name="Juul-Madsen H.R."/>
        </authorList>
    </citation>
    <scope>NUCLEOTIDE SEQUENCE [LARGE SCALE GENOMIC DNA]</scope>
    <source>
        <strain evidence="3 4">DSM 45577</strain>
    </source>
</reference>
<feature type="compositionally biased region" description="Low complexity" evidence="1">
    <location>
        <begin position="395"/>
        <end position="404"/>
    </location>
</feature>
<dbReference type="OrthoDB" id="3405429at2"/>
<feature type="transmembrane region" description="Helical" evidence="2">
    <location>
        <begin position="74"/>
        <end position="96"/>
    </location>
</feature>
<proteinExistence type="predicted"/>
<name>A0A1C6UYW2_9ACTN</name>
<accession>A0A1C6UYW2</accession>
<feature type="compositionally biased region" description="Low complexity" evidence="1">
    <location>
        <begin position="509"/>
        <end position="522"/>
    </location>
</feature>
<dbReference type="Proteomes" id="UP000198937">
    <property type="component" value="Unassembled WGS sequence"/>
</dbReference>
<feature type="compositionally biased region" description="Polar residues" evidence="1">
    <location>
        <begin position="17"/>
        <end position="27"/>
    </location>
</feature>
<keyword evidence="2" id="KW-0472">Membrane</keyword>
<evidence type="ECO:0000256" key="1">
    <source>
        <dbReference type="SAM" id="MobiDB-lite"/>
    </source>
</evidence>
<sequence length="539" mass="56665">MTNSARSGRVSPPASAGNGTAVSSPAGNGTAVRGPAGNGTTVSSPAAGGDHDHDGPDDDAGTPAELVRLRRRMLVALTTTAAASAVALVAVLLTWVPEPPAADRAATAAEAERLAAMRVTNHRDVRAGLRVVIGAGGNRTDLLGWIDWARPLVYLDVGGPGAGDERGLLQATPTVALTRPDPTAVPTPALPPLLPPADRWRLREPSAERALDVVLRLVFALAAPQPDPVATGDEARWLGRADAAGGPLDILRAALPGAPALDDQPRLWLDRDARLHRLTTRLPGGVPLTVELLRADRPVLRPVPALGGRPGLPRALTEVERRRFTRLATRLRATGGARLTLTAPVTASTNLRGAGWVSWTERSAYLSVADLATPGQRTLLRHDRTGAARLVTRAAAADGTAEAPGRPPLPPPTTGWRSIRTDRTDPDRLLAAALRAGRTDVSEASAVRLREDRLAERTVDVIEVPDGAAPLRYWIDRDGLLRRLELRTAASTWSQLDLVPGPVPRLSALTAATPSARPTARPVGAPPRTPDPAPSGSRR</sequence>